<organism evidence="2">
    <name type="scientific">Fushun narnavirus 2</name>
    <dbReference type="NCBI Taxonomy" id="2905334"/>
    <lineage>
        <taxon>Viruses</taxon>
        <taxon>Riboviria</taxon>
        <taxon>Orthornavirae</taxon>
        <taxon>Lenarviricota</taxon>
        <taxon>Amabiliviricetes</taxon>
        <taxon>Wolframvirales</taxon>
        <taxon>Narnaviridae</taxon>
        <taxon>Narnavirus</taxon>
    </lineage>
</organism>
<sequence length="598" mass="65782">MLEPSHLLRKEEKAVGNEMLPGAEARANCFDPVLVPLVTTGRQSAGQVVTAGREPKEISSDLGWQTQREALIRNGSFGCPDVNDVEDEPRKREPHEGAAVGVHSVITGQLRIEDHHRSKDIMSEDTHIVRELRTITDTIPNRLDGITVESVGGFCQICRHEDEGPKGRRAGQGRLLEISKDLLKSTPLQRRLHPRIVLEHRPDHRTDKVTDLDGSSVGLGDDAGLKPALAHRRHFRHRSDTLSQPIIHLSDGVVPQNTGNAATFLVRVLEDVHNIFDGTTGGLAAVRVPVLFTGRCEPTRVEKRGVPRERVIHVPGCRCRFLHPRVEDIPELLALTAEGPGVVERGTGRSRQGSRVSVGKATETTAPMAAKLAEAFEVMGWSTLSAREDLFVSPDGAVNNRVITGRQRPRERGELQQLPREGRAASAPGQFPDHPPKALRGLCSQRGEGRKVAYSVGNGPAGSGGPRAKVVCERFQRAYHWLRTDANRRDRNPPTEFRHIPFRETDKTRLHGSVQGFPSRLDKADPRALLLPGRTTDVFKERLPVPAVLSGQPSSSVEHGRRVGEPETRSPHSCGPEAGFRLLPARGRGPTLQQEGYR</sequence>
<reference evidence="2" key="1">
    <citation type="submission" date="2021-05" db="EMBL/GenBank/DDBJ databases">
        <authorList>
            <person name="Feng G."/>
        </authorList>
    </citation>
    <scope>NUCLEOTIDE SEQUENCE</scope>
    <source>
        <strain evidence="2">HFSFS368</strain>
    </source>
</reference>
<dbReference type="EMBL" id="MZ210015">
    <property type="protein sequence ID" value="UHR49685.1"/>
    <property type="molecule type" value="Genomic_RNA"/>
</dbReference>
<keyword evidence="2" id="KW-0696">RNA-directed RNA polymerase</keyword>
<evidence type="ECO:0000256" key="1">
    <source>
        <dbReference type="SAM" id="MobiDB-lite"/>
    </source>
</evidence>
<proteinExistence type="predicted"/>
<gene>
    <name evidence="2" type="ORF">FNaV2_gp1</name>
</gene>
<feature type="compositionally biased region" description="Basic and acidic residues" evidence="1">
    <location>
        <begin position="558"/>
        <end position="570"/>
    </location>
</feature>
<accession>A0A8K1XHR6</accession>
<evidence type="ECO:0000313" key="2">
    <source>
        <dbReference type="EMBL" id="UHR49685.1"/>
    </source>
</evidence>
<feature type="region of interest" description="Disordered" evidence="1">
    <location>
        <begin position="404"/>
        <end position="442"/>
    </location>
</feature>
<keyword evidence="2" id="KW-0548">Nucleotidyltransferase</keyword>
<dbReference type="GO" id="GO:0003968">
    <property type="term" value="F:RNA-directed RNA polymerase activity"/>
    <property type="evidence" value="ECO:0007669"/>
    <property type="project" value="UniProtKB-KW"/>
</dbReference>
<name>A0A8K1XHR6_9VIRU</name>
<keyword evidence="2" id="KW-0808">Transferase</keyword>
<feature type="region of interest" description="Disordered" evidence="1">
    <location>
        <begin position="545"/>
        <end position="598"/>
    </location>
</feature>
<protein>
    <submittedName>
        <fullName evidence="2">RNA-dependent RNA polymerase</fullName>
    </submittedName>
</protein>